<organism evidence="1 2">
    <name type="scientific">Trifolium pratense</name>
    <name type="common">Red clover</name>
    <dbReference type="NCBI Taxonomy" id="57577"/>
    <lineage>
        <taxon>Eukaryota</taxon>
        <taxon>Viridiplantae</taxon>
        <taxon>Streptophyta</taxon>
        <taxon>Embryophyta</taxon>
        <taxon>Tracheophyta</taxon>
        <taxon>Spermatophyta</taxon>
        <taxon>Magnoliopsida</taxon>
        <taxon>eudicotyledons</taxon>
        <taxon>Gunneridae</taxon>
        <taxon>Pentapetalae</taxon>
        <taxon>rosids</taxon>
        <taxon>fabids</taxon>
        <taxon>Fabales</taxon>
        <taxon>Fabaceae</taxon>
        <taxon>Papilionoideae</taxon>
        <taxon>50 kb inversion clade</taxon>
        <taxon>NPAAA clade</taxon>
        <taxon>Hologalegina</taxon>
        <taxon>IRL clade</taxon>
        <taxon>Trifolieae</taxon>
        <taxon>Trifolium</taxon>
    </lineage>
</organism>
<dbReference type="Proteomes" id="UP000236291">
    <property type="component" value="Unassembled WGS sequence"/>
</dbReference>
<evidence type="ECO:0000313" key="2">
    <source>
        <dbReference type="Proteomes" id="UP000236291"/>
    </source>
</evidence>
<feature type="non-terminal residue" evidence="1">
    <location>
        <position position="1"/>
    </location>
</feature>
<evidence type="ECO:0000313" key="1">
    <source>
        <dbReference type="EMBL" id="PNX76477.1"/>
    </source>
</evidence>
<comment type="caution">
    <text evidence="1">The sequence shown here is derived from an EMBL/GenBank/DDBJ whole genome shotgun (WGS) entry which is preliminary data.</text>
</comment>
<name>A0A2K3LD75_TRIPR</name>
<dbReference type="EMBL" id="ASHM01030730">
    <property type="protein sequence ID" value="PNX76477.1"/>
    <property type="molecule type" value="Genomic_DNA"/>
</dbReference>
<sequence length="164" mass="19300">SCKVVCSFSAAMKLLTLDEIEQTRINCLEEKFVLLNMIRWRTMAMEGRYFVVKRKKFAVEKDTGHFGEEDEEEKFDVKRYKTFCFGRHPLIHWIKSSGSGLKMEREGDTWGWRESTSHRPFLFNRHKLSLIGSTIEVLRTLADTRQTTLFIKTTFAFLHCGNKH</sequence>
<gene>
    <name evidence="1" type="ORF">L195_g032426</name>
</gene>
<protein>
    <submittedName>
        <fullName evidence="1">Uncharacterized protein</fullName>
    </submittedName>
</protein>
<reference evidence="1 2" key="2">
    <citation type="journal article" date="2017" name="Front. Plant Sci.">
        <title>Gene Classification and Mining of Molecular Markers Useful in Red Clover (Trifolium pratense) Breeding.</title>
        <authorList>
            <person name="Istvanek J."/>
            <person name="Dluhosova J."/>
            <person name="Dluhos P."/>
            <person name="Patkova L."/>
            <person name="Nedelnik J."/>
            <person name="Repkova J."/>
        </authorList>
    </citation>
    <scope>NUCLEOTIDE SEQUENCE [LARGE SCALE GENOMIC DNA]</scope>
    <source>
        <strain evidence="2">cv. Tatra</strain>
        <tissue evidence="1">Young leaves</tissue>
    </source>
</reference>
<dbReference type="AlphaFoldDB" id="A0A2K3LD75"/>
<reference evidence="1 2" key="1">
    <citation type="journal article" date="2014" name="Am. J. Bot.">
        <title>Genome assembly and annotation for red clover (Trifolium pratense; Fabaceae).</title>
        <authorList>
            <person name="Istvanek J."/>
            <person name="Jaros M."/>
            <person name="Krenek A."/>
            <person name="Repkova J."/>
        </authorList>
    </citation>
    <scope>NUCLEOTIDE SEQUENCE [LARGE SCALE GENOMIC DNA]</scope>
    <source>
        <strain evidence="2">cv. Tatra</strain>
        <tissue evidence="1">Young leaves</tissue>
    </source>
</reference>
<accession>A0A2K3LD75</accession>
<proteinExistence type="predicted"/>